<dbReference type="Gene3D" id="2.40.160.50">
    <property type="entry name" value="membrane protein fhac: a member of the omp85/tpsb transporter family"/>
    <property type="match status" value="1"/>
</dbReference>
<dbReference type="CDD" id="cd07205">
    <property type="entry name" value="Pat_PNPLA6_PNPLA7_NTE1_like"/>
    <property type="match status" value="1"/>
</dbReference>
<evidence type="ECO:0000256" key="4">
    <source>
        <dbReference type="PROSITE-ProRule" id="PRU01161"/>
    </source>
</evidence>
<dbReference type="AlphaFoldDB" id="A0A3L8PYZ7"/>
<evidence type="ECO:0000256" key="2">
    <source>
        <dbReference type="ARBA" id="ARBA00022963"/>
    </source>
</evidence>
<keyword evidence="2 4" id="KW-0442">Lipid degradation</keyword>
<dbReference type="PANTHER" id="PTHR14226:SF29">
    <property type="entry name" value="NEUROPATHY TARGET ESTERASE SWS"/>
    <property type="match status" value="1"/>
</dbReference>
<evidence type="ECO:0000256" key="3">
    <source>
        <dbReference type="ARBA" id="ARBA00023098"/>
    </source>
</evidence>
<dbReference type="PANTHER" id="PTHR14226">
    <property type="entry name" value="NEUROPATHY TARGET ESTERASE/SWISS CHEESE D.MELANOGASTER"/>
    <property type="match status" value="1"/>
</dbReference>
<dbReference type="SUPFAM" id="SSF52151">
    <property type="entry name" value="FabD/lysophospholipase-like"/>
    <property type="match status" value="1"/>
</dbReference>
<dbReference type="Gene3D" id="3.40.1090.10">
    <property type="entry name" value="Cytosolic phospholipase A2 catalytic domain"/>
    <property type="match status" value="2"/>
</dbReference>
<protein>
    <submittedName>
        <fullName evidence="6">Patatin</fullName>
    </submittedName>
</protein>
<evidence type="ECO:0000259" key="5">
    <source>
        <dbReference type="PROSITE" id="PS51635"/>
    </source>
</evidence>
<gene>
    <name evidence="6" type="ORF">D5018_09345</name>
</gene>
<keyword evidence="1 4" id="KW-0378">Hydrolase</keyword>
<dbReference type="Proteomes" id="UP000281474">
    <property type="component" value="Unassembled WGS sequence"/>
</dbReference>
<feature type="short sequence motif" description="GXGXXG" evidence="4">
    <location>
        <begin position="32"/>
        <end position="37"/>
    </location>
</feature>
<feature type="short sequence motif" description="GXSXG" evidence="4">
    <location>
        <begin position="59"/>
        <end position="63"/>
    </location>
</feature>
<organism evidence="6 7">
    <name type="scientific">Parashewanella curva</name>
    <dbReference type="NCBI Taxonomy" id="2338552"/>
    <lineage>
        <taxon>Bacteria</taxon>
        <taxon>Pseudomonadati</taxon>
        <taxon>Pseudomonadota</taxon>
        <taxon>Gammaproteobacteria</taxon>
        <taxon>Alteromonadales</taxon>
        <taxon>Shewanellaceae</taxon>
        <taxon>Parashewanella</taxon>
    </lineage>
</organism>
<dbReference type="Gene3D" id="3.10.20.310">
    <property type="entry name" value="membrane protein fhac"/>
    <property type="match status" value="1"/>
</dbReference>
<accession>A0A3L8PYZ7</accession>
<comment type="caution">
    <text evidence="6">The sequence shown here is derived from an EMBL/GenBank/DDBJ whole genome shotgun (WGS) entry which is preliminary data.</text>
</comment>
<name>A0A3L8PYZ7_9GAMM</name>
<dbReference type="OrthoDB" id="5290098at2"/>
<dbReference type="EMBL" id="QZEI01000023">
    <property type="protein sequence ID" value="RLV59999.1"/>
    <property type="molecule type" value="Genomic_DNA"/>
</dbReference>
<dbReference type="GO" id="GO:0016787">
    <property type="term" value="F:hydrolase activity"/>
    <property type="evidence" value="ECO:0007669"/>
    <property type="project" value="UniProtKB-UniRule"/>
</dbReference>
<dbReference type="RefSeq" id="WP_121838742.1">
    <property type="nucleotide sequence ID" value="NZ_ML014772.1"/>
</dbReference>
<dbReference type="InterPro" id="IPR016035">
    <property type="entry name" value="Acyl_Trfase/lysoPLipase"/>
</dbReference>
<keyword evidence="3 4" id="KW-0443">Lipid metabolism</keyword>
<feature type="active site" description="Nucleophile" evidence="4">
    <location>
        <position position="61"/>
    </location>
</feature>
<keyword evidence="7" id="KW-1185">Reference proteome</keyword>
<dbReference type="PROSITE" id="PS51635">
    <property type="entry name" value="PNPLA"/>
    <property type="match status" value="1"/>
</dbReference>
<dbReference type="GO" id="GO:0016042">
    <property type="term" value="P:lipid catabolic process"/>
    <property type="evidence" value="ECO:0007669"/>
    <property type="project" value="UniProtKB-UniRule"/>
</dbReference>
<feature type="active site" description="Proton acceptor" evidence="4">
    <location>
        <position position="207"/>
    </location>
</feature>
<evidence type="ECO:0000256" key="1">
    <source>
        <dbReference type="ARBA" id="ARBA00022801"/>
    </source>
</evidence>
<reference evidence="6 7" key="1">
    <citation type="submission" date="2018-09" db="EMBL/GenBank/DDBJ databases">
        <title>Phylogeny of the Shewanellaceae, and recommendation for two new genera, Pseudoshewanella and Parashewanella.</title>
        <authorList>
            <person name="Wang G."/>
        </authorList>
    </citation>
    <scope>NUCLEOTIDE SEQUENCE [LARGE SCALE GENOMIC DNA]</scope>
    <source>
        <strain evidence="6 7">C51</strain>
    </source>
</reference>
<feature type="domain" description="PNPLA" evidence="5">
    <location>
        <begin position="28"/>
        <end position="220"/>
    </location>
</feature>
<dbReference type="InterPro" id="IPR002641">
    <property type="entry name" value="PNPLA_dom"/>
</dbReference>
<dbReference type="InterPro" id="IPR050301">
    <property type="entry name" value="NTE"/>
</dbReference>
<proteinExistence type="predicted"/>
<dbReference type="Pfam" id="PF01734">
    <property type="entry name" value="Patatin"/>
    <property type="match status" value="1"/>
</dbReference>
<sequence>MKKTLIIGLLLTISLMVQSVSARPKIGLVLSGGGAKGAAHIGVLKVLEENHIPVDYIAGTSIGAYVGGMYALGYSADEIKKIMLSTKWDKGYSDIIPRQDLSFRDKENRDKFNVPLFLGYSDDKLKSPAGILLGQTMSELLRNSTGLVHKFDSFDQLAIPYRAVATDLITSHAVVIDKGSLVFAMQASATVPGALQPLSYGDKLLVDGGISNNMPVDVVKAMGADIVIAVDIGSSLAKKSKLNDAVAVLNQLSTMMTNASTQKQIALLNEKDILIRPKVGSLSTTDFSILPKVYQLGETAAKTQLVKLKRLSMPTSQYASYQAHKAKIKQNIASPLTQPIYKIVLNNDSQTSANIILNAFDIHEGKPVTKQQLQNAIKRVYALNKFEKVITEFSDTPQGRILTLTTKAKSWGPNYFQFGLNWEDDLEIGSYVSVDLAYTLTDITDNGGEWRNELKVGDNKRFLTEFYQPIDGSHNLYFRSRYTFTKKKQGVFDNNKLTLDVSRRTHNVESGIGVTLGYTGFAELGMRALYGRISSNAVLKSSFDIRGYGGYFSLGYDDLDSISFPTEGDRLTIGVEFGRSDVTRQDENFSSDFNLHYQLNWKGAINVGNHIFVGKLDFESANNTKGELVAEPAELGGFLNLSGYHRDALLGNHKAFAALMYQYDLGRGVLGLNSLPLYLGTSVEAGNVWLNRSDVSFSDLIYGGSVFLGTQTQFGPAALGFGYADGGNSTVYFFLGKTF</sequence>
<evidence type="ECO:0000313" key="7">
    <source>
        <dbReference type="Proteomes" id="UP000281474"/>
    </source>
</evidence>
<evidence type="ECO:0000313" key="6">
    <source>
        <dbReference type="EMBL" id="RLV59999.1"/>
    </source>
</evidence>
<feature type="short sequence motif" description="DGA/G" evidence="4">
    <location>
        <begin position="207"/>
        <end position="209"/>
    </location>
</feature>